<dbReference type="GO" id="GO:0004842">
    <property type="term" value="F:ubiquitin-protein transferase activity"/>
    <property type="evidence" value="ECO:0007669"/>
    <property type="project" value="TreeGrafter"/>
</dbReference>
<dbReference type="STRING" id="1882483.A0A317XMA3"/>
<dbReference type="InterPro" id="IPR047126">
    <property type="entry name" value="RNF141-like"/>
</dbReference>
<accession>A0A317XMA3</accession>
<dbReference type="PANTHER" id="PTHR12109:SF3">
    <property type="entry name" value="RING FINGER PROTEIN 141"/>
    <property type="match status" value="1"/>
</dbReference>
<evidence type="ECO:0000256" key="1">
    <source>
        <dbReference type="ARBA" id="ARBA00022723"/>
    </source>
</evidence>
<feature type="domain" description="RING-type" evidence="7">
    <location>
        <begin position="324"/>
        <end position="391"/>
    </location>
</feature>
<keyword evidence="5" id="KW-0175">Coiled coil</keyword>
<feature type="coiled-coil region" evidence="5">
    <location>
        <begin position="273"/>
        <end position="307"/>
    </location>
</feature>
<keyword evidence="2 4" id="KW-0863">Zinc-finger</keyword>
<dbReference type="Pfam" id="PF00097">
    <property type="entry name" value="zf-C3HC4"/>
    <property type="match status" value="1"/>
</dbReference>
<feature type="compositionally biased region" description="Acidic residues" evidence="6">
    <location>
        <begin position="641"/>
        <end position="652"/>
    </location>
</feature>
<dbReference type="PANTHER" id="PTHR12109">
    <property type="entry name" value="RING FINGER PROTEIN 141-RELATED"/>
    <property type="match status" value="1"/>
</dbReference>
<proteinExistence type="predicted"/>
<evidence type="ECO:0000256" key="5">
    <source>
        <dbReference type="SAM" id="Coils"/>
    </source>
</evidence>
<feature type="compositionally biased region" description="Low complexity" evidence="6">
    <location>
        <begin position="46"/>
        <end position="59"/>
    </location>
</feature>
<sequence length="794" mass="86509">MDSGSASSSAAGRRRKLRGPVSLSASQHHHSTRSEPHDDDSITFVSSSTAPVASGSSSALKKKSQLKKDSRPSLSTVIVEDNSNGSSSSSSGSNIASKKRRSSNSPDRDELRSAPDFAMRIKKSRRGPQRASTASANDDDACDINIADATIKPKSRKHAAHDDVPASSSTLSDLSDDDDDEFAQTAEESLGSSDAVETKEAAPLVTAKRTREIVRDLADELFNDAHNKDPLVKNEAVDTADMAPTGSTDRADEVECAKMLSHSHSSAPAAAPALAASSDVDTLQQRIQALQAELAEAKAKAESSQALAKAQNTVLTDLHGQCVCHICLELVWRPCVLAPCGHIFCIHCLRSWFTKPLESEAPVPSHWSESQAEDFRRSKTLKRKKICPSCRTELACAPVEIWLVRQMLEKVEEGLVLAPPGQPNAVIDRGDLSAEHLVQLKGDDLPQGPRTWDDIFDQSGPRRIIFDEVDGVPRCGHCASEIFEGVCSNPSCGIEYDSDSAFGYGDEGYDDMSEDNDLFPYHFGDMPGRGRTGTAAGAGARDSGREGAFRRIGERIAEFEERHGISEALSGSGGGQRRGGGGGAYADHFGDVYDDEDEDRTFSDEEDDMREMDGFIVRDSEGEDDLDRDEDDEDGMHGDFIDDDDDDDEEADEARVRRRAHRRPNHRARFGAPITISDDEDNDGSEDIDEQDHSGDDETADTEDGSDSSVEFQGRGRSGRSSASRYRRLALDEDEDEDRNTPEEEEEEGEGDDDDHDGFIDDEADVDHDDGLGASTESSRSRRRMIIDDEDEDV</sequence>
<feature type="compositionally biased region" description="Basic and acidic residues" evidence="6">
    <location>
        <begin position="611"/>
        <end position="620"/>
    </location>
</feature>
<dbReference type="SMART" id="SM00184">
    <property type="entry name" value="RING"/>
    <property type="match status" value="1"/>
</dbReference>
<keyword evidence="1" id="KW-0479">Metal-binding</keyword>
<feature type="compositionally biased region" description="Low complexity" evidence="6">
    <location>
        <begin position="82"/>
        <end position="94"/>
    </location>
</feature>
<dbReference type="Proteomes" id="UP000246740">
    <property type="component" value="Unassembled WGS sequence"/>
</dbReference>
<feature type="compositionally biased region" description="Acidic residues" evidence="6">
    <location>
        <begin position="677"/>
        <end position="690"/>
    </location>
</feature>
<keyword evidence="3" id="KW-0862">Zinc</keyword>
<protein>
    <recommendedName>
        <fullName evidence="7">RING-type domain-containing protein</fullName>
    </recommendedName>
</protein>
<evidence type="ECO:0000256" key="2">
    <source>
        <dbReference type="ARBA" id="ARBA00022771"/>
    </source>
</evidence>
<dbReference type="EMBL" id="KZ819196">
    <property type="protein sequence ID" value="PWY99201.1"/>
    <property type="molecule type" value="Genomic_DNA"/>
</dbReference>
<feature type="compositionally biased region" description="Acidic residues" evidence="6">
    <location>
        <begin position="697"/>
        <end position="706"/>
    </location>
</feature>
<feature type="compositionally biased region" description="Acidic residues" evidence="6">
    <location>
        <begin position="592"/>
        <end position="610"/>
    </location>
</feature>
<dbReference type="PROSITE" id="PS50089">
    <property type="entry name" value="ZF_RING_2"/>
    <property type="match status" value="1"/>
</dbReference>
<dbReference type="GO" id="GO:0008270">
    <property type="term" value="F:zinc ion binding"/>
    <property type="evidence" value="ECO:0007669"/>
    <property type="project" value="UniProtKB-KW"/>
</dbReference>
<dbReference type="OrthoDB" id="6105938at2759"/>
<dbReference type="GO" id="GO:0051865">
    <property type="term" value="P:protein autoubiquitination"/>
    <property type="evidence" value="ECO:0007669"/>
    <property type="project" value="TreeGrafter"/>
</dbReference>
<dbReference type="InParanoid" id="A0A317XMA3"/>
<feature type="region of interest" description="Disordered" evidence="6">
    <location>
        <begin position="563"/>
        <end position="794"/>
    </location>
</feature>
<feature type="compositionally biased region" description="Low complexity" evidence="6">
    <location>
        <begin position="1"/>
        <end position="11"/>
    </location>
</feature>
<feature type="compositionally biased region" description="Acidic residues" evidence="6">
    <location>
        <begin position="621"/>
        <end position="634"/>
    </location>
</feature>
<dbReference type="Gene3D" id="3.30.40.10">
    <property type="entry name" value="Zinc/RING finger domain, C3HC4 (zinc finger)"/>
    <property type="match status" value="1"/>
</dbReference>
<feature type="compositionally biased region" description="Acidic residues" evidence="6">
    <location>
        <begin position="732"/>
        <end position="768"/>
    </location>
</feature>
<evidence type="ECO:0000256" key="6">
    <source>
        <dbReference type="SAM" id="MobiDB-lite"/>
    </source>
</evidence>
<dbReference type="PROSITE" id="PS00518">
    <property type="entry name" value="ZF_RING_1"/>
    <property type="match status" value="1"/>
</dbReference>
<dbReference type="InterPro" id="IPR013083">
    <property type="entry name" value="Znf_RING/FYVE/PHD"/>
</dbReference>
<keyword evidence="9" id="KW-1185">Reference proteome</keyword>
<evidence type="ECO:0000256" key="4">
    <source>
        <dbReference type="PROSITE-ProRule" id="PRU00175"/>
    </source>
</evidence>
<dbReference type="InterPro" id="IPR001841">
    <property type="entry name" value="Znf_RING"/>
</dbReference>
<evidence type="ECO:0000259" key="7">
    <source>
        <dbReference type="PROSITE" id="PS50089"/>
    </source>
</evidence>
<dbReference type="InterPro" id="IPR017907">
    <property type="entry name" value="Znf_RING_CS"/>
</dbReference>
<name>A0A317XMA3_9BASI</name>
<feature type="compositionally biased region" description="Basic residues" evidence="6">
    <location>
        <begin position="656"/>
        <end position="669"/>
    </location>
</feature>
<evidence type="ECO:0000313" key="8">
    <source>
        <dbReference type="EMBL" id="PWY99201.1"/>
    </source>
</evidence>
<gene>
    <name evidence="8" type="ORF">BCV70DRAFT_126097</name>
</gene>
<organism evidence="8 9">
    <name type="scientific">Testicularia cyperi</name>
    <dbReference type="NCBI Taxonomy" id="1882483"/>
    <lineage>
        <taxon>Eukaryota</taxon>
        <taxon>Fungi</taxon>
        <taxon>Dikarya</taxon>
        <taxon>Basidiomycota</taxon>
        <taxon>Ustilaginomycotina</taxon>
        <taxon>Ustilaginomycetes</taxon>
        <taxon>Ustilaginales</taxon>
        <taxon>Anthracoideaceae</taxon>
        <taxon>Testicularia</taxon>
    </lineage>
</organism>
<feature type="region of interest" description="Disordered" evidence="6">
    <location>
        <begin position="1"/>
        <end position="203"/>
    </location>
</feature>
<dbReference type="SUPFAM" id="SSF57850">
    <property type="entry name" value="RING/U-box"/>
    <property type="match status" value="1"/>
</dbReference>
<dbReference type="InterPro" id="IPR018957">
    <property type="entry name" value="Znf_C3HC4_RING-type"/>
</dbReference>
<evidence type="ECO:0000313" key="9">
    <source>
        <dbReference type="Proteomes" id="UP000246740"/>
    </source>
</evidence>
<dbReference type="AlphaFoldDB" id="A0A317XMA3"/>
<reference evidence="8 9" key="1">
    <citation type="journal article" date="2018" name="Mol. Biol. Evol.">
        <title>Broad Genomic Sampling Reveals a Smut Pathogenic Ancestry of the Fungal Clade Ustilaginomycotina.</title>
        <authorList>
            <person name="Kijpornyongpan T."/>
            <person name="Mondo S.J."/>
            <person name="Barry K."/>
            <person name="Sandor L."/>
            <person name="Lee J."/>
            <person name="Lipzen A."/>
            <person name="Pangilinan J."/>
            <person name="LaButti K."/>
            <person name="Hainaut M."/>
            <person name="Henrissat B."/>
            <person name="Grigoriev I.V."/>
            <person name="Spatafora J.W."/>
            <person name="Aime M.C."/>
        </authorList>
    </citation>
    <scope>NUCLEOTIDE SEQUENCE [LARGE SCALE GENOMIC DNA]</scope>
    <source>
        <strain evidence="8 9">MCA 3645</strain>
    </source>
</reference>
<evidence type="ECO:0000256" key="3">
    <source>
        <dbReference type="ARBA" id="ARBA00022833"/>
    </source>
</evidence>
<feature type="compositionally biased region" description="Gly residues" evidence="6">
    <location>
        <begin position="571"/>
        <end position="584"/>
    </location>
</feature>